<dbReference type="SUPFAM" id="SSF55073">
    <property type="entry name" value="Nucleotide cyclase"/>
    <property type="match status" value="1"/>
</dbReference>
<dbReference type="SUPFAM" id="SSF49879">
    <property type="entry name" value="SMAD/FHA domain"/>
    <property type="match status" value="1"/>
</dbReference>
<dbReference type="InterPro" id="IPR008984">
    <property type="entry name" value="SMAD_FHA_dom_sf"/>
</dbReference>
<dbReference type="GO" id="GO:0004016">
    <property type="term" value="F:adenylate cyclase activity"/>
    <property type="evidence" value="ECO:0007669"/>
    <property type="project" value="UniProtKB-ARBA"/>
</dbReference>
<dbReference type="GO" id="GO:0006171">
    <property type="term" value="P:cAMP biosynthetic process"/>
    <property type="evidence" value="ECO:0007669"/>
    <property type="project" value="TreeGrafter"/>
</dbReference>
<dbReference type="PROSITE" id="PS50006">
    <property type="entry name" value="FHA_DOMAIN"/>
    <property type="match status" value="1"/>
</dbReference>
<dbReference type="Pfam" id="PF00498">
    <property type="entry name" value="FHA"/>
    <property type="match status" value="1"/>
</dbReference>
<dbReference type="eggNOG" id="COG2114">
    <property type="taxonomic scope" value="Bacteria"/>
</dbReference>
<dbReference type="CDD" id="cd00060">
    <property type="entry name" value="FHA"/>
    <property type="match status" value="1"/>
</dbReference>
<dbReference type="STRING" id="886293.Sinac_4915"/>
<dbReference type="KEGG" id="saci:Sinac_4915"/>
<feature type="domain" description="FHA" evidence="2">
    <location>
        <begin position="24"/>
        <end position="76"/>
    </location>
</feature>
<dbReference type="HOGENOM" id="CLU_459960_0_0_0"/>
<dbReference type="InterPro" id="IPR050697">
    <property type="entry name" value="Adenylyl/Guanylyl_Cyclase_3/4"/>
</dbReference>
<dbReference type="CDD" id="cd07302">
    <property type="entry name" value="CHD"/>
    <property type="match status" value="1"/>
</dbReference>
<evidence type="ECO:0000259" key="3">
    <source>
        <dbReference type="PROSITE" id="PS50125"/>
    </source>
</evidence>
<evidence type="ECO:0000259" key="2">
    <source>
        <dbReference type="PROSITE" id="PS50006"/>
    </source>
</evidence>
<dbReference type="GO" id="GO:0035556">
    <property type="term" value="P:intracellular signal transduction"/>
    <property type="evidence" value="ECO:0007669"/>
    <property type="project" value="InterPro"/>
</dbReference>
<dbReference type="RefSeq" id="WP_015248179.1">
    <property type="nucleotide sequence ID" value="NC_019892.1"/>
</dbReference>
<organism evidence="4 5">
    <name type="scientific">Singulisphaera acidiphila (strain ATCC BAA-1392 / DSM 18658 / VKM B-2454 / MOB10)</name>
    <dbReference type="NCBI Taxonomy" id="886293"/>
    <lineage>
        <taxon>Bacteria</taxon>
        <taxon>Pseudomonadati</taxon>
        <taxon>Planctomycetota</taxon>
        <taxon>Planctomycetia</taxon>
        <taxon>Isosphaerales</taxon>
        <taxon>Isosphaeraceae</taxon>
        <taxon>Singulisphaera</taxon>
    </lineage>
</organism>
<dbReference type="InterPro" id="IPR000253">
    <property type="entry name" value="FHA_dom"/>
</dbReference>
<dbReference type="InterPro" id="IPR001054">
    <property type="entry name" value="A/G_cyclase"/>
</dbReference>
<dbReference type="EMBL" id="CP003364">
    <property type="protein sequence ID" value="AGA29071.1"/>
    <property type="molecule type" value="Genomic_DNA"/>
</dbReference>
<dbReference type="Pfam" id="PF00211">
    <property type="entry name" value="Guanylate_cyc"/>
    <property type="match status" value="1"/>
</dbReference>
<proteinExistence type="predicted"/>
<dbReference type="AlphaFoldDB" id="L0DK92"/>
<feature type="region of interest" description="Disordered" evidence="1">
    <location>
        <begin position="1"/>
        <end position="21"/>
    </location>
</feature>
<feature type="domain" description="Guanylate cyclase" evidence="3">
    <location>
        <begin position="336"/>
        <end position="469"/>
    </location>
</feature>
<dbReference type="Gene3D" id="2.60.200.20">
    <property type="match status" value="1"/>
</dbReference>
<dbReference type="Proteomes" id="UP000010798">
    <property type="component" value="Chromosome"/>
</dbReference>
<dbReference type="PANTHER" id="PTHR43081:SF20">
    <property type="entry name" value="TWO-COMPONENT RESPONSE REGULATOR"/>
    <property type="match status" value="1"/>
</dbReference>
<dbReference type="SMART" id="SM00044">
    <property type="entry name" value="CYCc"/>
    <property type="match status" value="1"/>
</dbReference>
<dbReference type="OrthoDB" id="9806704at2"/>
<name>L0DK92_SINAD</name>
<protein>
    <submittedName>
        <fullName evidence="4">Family 3 adenylate cyclase</fullName>
    </submittedName>
</protein>
<reference evidence="4 5" key="1">
    <citation type="submission" date="2012-02" db="EMBL/GenBank/DDBJ databases">
        <title>Complete sequence of chromosome of Singulisphaera acidiphila DSM 18658.</title>
        <authorList>
            <consortium name="US DOE Joint Genome Institute (JGI-PGF)"/>
            <person name="Lucas S."/>
            <person name="Copeland A."/>
            <person name="Lapidus A."/>
            <person name="Glavina del Rio T."/>
            <person name="Dalin E."/>
            <person name="Tice H."/>
            <person name="Bruce D."/>
            <person name="Goodwin L."/>
            <person name="Pitluck S."/>
            <person name="Peters L."/>
            <person name="Ovchinnikova G."/>
            <person name="Chertkov O."/>
            <person name="Kyrpides N."/>
            <person name="Mavromatis K."/>
            <person name="Ivanova N."/>
            <person name="Brettin T."/>
            <person name="Detter J.C."/>
            <person name="Han C."/>
            <person name="Larimer F."/>
            <person name="Land M."/>
            <person name="Hauser L."/>
            <person name="Markowitz V."/>
            <person name="Cheng J.-F."/>
            <person name="Hugenholtz P."/>
            <person name="Woyke T."/>
            <person name="Wu D."/>
            <person name="Tindall B."/>
            <person name="Pomrenke H."/>
            <person name="Brambilla E."/>
            <person name="Klenk H.-P."/>
            <person name="Eisen J.A."/>
        </authorList>
    </citation>
    <scope>NUCLEOTIDE SEQUENCE [LARGE SCALE GENOMIC DNA]</scope>
    <source>
        <strain evidence="5">ATCC BAA-1392 / DSM 18658 / VKM B-2454 / MOB10</strain>
    </source>
</reference>
<evidence type="ECO:0000256" key="1">
    <source>
        <dbReference type="SAM" id="MobiDB-lite"/>
    </source>
</evidence>
<dbReference type="PROSITE" id="PS50125">
    <property type="entry name" value="GUANYLATE_CYCLASE_2"/>
    <property type="match status" value="1"/>
</dbReference>
<sequence length="593" mass="66273">MPELVARGNDPKQQWRRPLPDGTVTLGRSVARSDWSVPWDPLISKVHATLAWSDGRLTVRKWPQAKNAIFVQGEARDDFSVGIGETFVIGETLFFLQETETAAAALDLPTPFSELTCSRRELEQHRFTDAHERLDVLAALPAIIRDSPSDADLEARVNEVLLKGIPRAELAAVVRWSLQSASGEPVVEVRHYSRRSLLDVDREFRPSRRLVGDAVLRRRQSVMHLWQSGDLRPEFTINPGFDWSLCVPLPDDPEPGWALYISGRLPAGETSQRDVLLKSDLKFAELVADVFGAFRQVRDLQHRQSRLARFLSRQVLAALSGQDMDEVLRPRETEVTVLFCDLRSSSKLAEEGRHELSRLWERVNQALGIITSAICDQDGVIGDFQGDAAMGFWGWPLGADDQIERAARAALAIRRRFDQLAQQRDHPLAGFACGVGIANGPAIAGRLGTYDQFKVGVFGPVVNLASRLESMTKRFHASILVDERVAERLANPRHSHWVRCRRVAKVLPHGLTLPVVVSELLLPAVESGAITDRHCRDYEAALEAFLAGRWADARRLLDRLPNDVAGDVLKQFMDRTSQIPPDPWDGVIPLDSK</sequence>
<dbReference type="InterPro" id="IPR029787">
    <property type="entry name" value="Nucleotide_cyclase"/>
</dbReference>
<evidence type="ECO:0000313" key="5">
    <source>
        <dbReference type="Proteomes" id="UP000010798"/>
    </source>
</evidence>
<gene>
    <name evidence="4" type="ordered locus">Sinac_4915</name>
</gene>
<evidence type="ECO:0000313" key="4">
    <source>
        <dbReference type="EMBL" id="AGA29071.1"/>
    </source>
</evidence>
<accession>L0DK92</accession>
<keyword evidence="5" id="KW-1185">Reference proteome</keyword>
<dbReference type="eggNOG" id="COG1716">
    <property type="taxonomic scope" value="Bacteria"/>
</dbReference>
<dbReference type="Gene3D" id="3.30.70.1230">
    <property type="entry name" value="Nucleotide cyclase"/>
    <property type="match status" value="1"/>
</dbReference>
<dbReference type="PANTHER" id="PTHR43081">
    <property type="entry name" value="ADENYLATE CYCLASE, TERMINAL-DIFFERENTIATION SPECIFIC-RELATED"/>
    <property type="match status" value="1"/>
</dbReference>